<dbReference type="EMBL" id="CAJNDS010002190">
    <property type="protein sequence ID" value="CAE7365399.1"/>
    <property type="molecule type" value="Genomic_DNA"/>
</dbReference>
<gene>
    <name evidence="3" type="ORF">SNAT2548_LOCUS19808</name>
</gene>
<organism evidence="3 4">
    <name type="scientific">Symbiodinium natans</name>
    <dbReference type="NCBI Taxonomy" id="878477"/>
    <lineage>
        <taxon>Eukaryota</taxon>
        <taxon>Sar</taxon>
        <taxon>Alveolata</taxon>
        <taxon>Dinophyceae</taxon>
        <taxon>Suessiales</taxon>
        <taxon>Symbiodiniaceae</taxon>
        <taxon>Symbiodinium</taxon>
    </lineage>
</organism>
<feature type="transmembrane region" description="Helical" evidence="1">
    <location>
        <begin position="610"/>
        <end position="630"/>
    </location>
</feature>
<dbReference type="AlphaFoldDB" id="A0A812PZ57"/>
<dbReference type="OrthoDB" id="428849at2759"/>
<comment type="caution">
    <text evidence="3">The sequence shown here is derived from an EMBL/GenBank/DDBJ whole genome shotgun (WGS) entry which is preliminary data.</text>
</comment>
<evidence type="ECO:0000313" key="4">
    <source>
        <dbReference type="Proteomes" id="UP000604046"/>
    </source>
</evidence>
<keyword evidence="2" id="KW-0732">Signal</keyword>
<name>A0A812PZ57_9DINO</name>
<reference evidence="3" key="1">
    <citation type="submission" date="2021-02" db="EMBL/GenBank/DDBJ databases">
        <authorList>
            <person name="Dougan E. K."/>
            <person name="Rhodes N."/>
            <person name="Thang M."/>
            <person name="Chan C."/>
        </authorList>
    </citation>
    <scope>NUCLEOTIDE SEQUENCE</scope>
</reference>
<evidence type="ECO:0000256" key="2">
    <source>
        <dbReference type="SAM" id="SignalP"/>
    </source>
</evidence>
<evidence type="ECO:0000313" key="3">
    <source>
        <dbReference type="EMBL" id="CAE7365399.1"/>
    </source>
</evidence>
<feature type="transmembrane region" description="Helical" evidence="1">
    <location>
        <begin position="636"/>
        <end position="654"/>
    </location>
</feature>
<keyword evidence="1" id="KW-1133">Transmembrane helix</keyword>
<evidence type="ECO:0000256" key="1">
    <source>
        <dbReference type="SAM" id="Phobius"/>
    </source>
</evidence>
<sequence length="674" mass="74730">MAGKRAARQRLAYALIFLLAMREVSAARETFSTAHAIKIVGNAREESSARYQQQEKVTDAGGFSISTMWASGKQSSLLWLPANVTFRYKEEESPPYIEIDGLDTRYRILPDAVVATEKIDGMQTTWIVGWQAYRANKGRFGSSHYSKDDALYFRMEMNPVVGETTSGFFRSAGHKVYEHQEGDKTLRYYLNSKGRQEKINEDNVDFHATKSFDPQMELQVPGEAPKLLTRPDRDLMALVDGMLGQVSCMGRPNTCVFRCFYDSENDVCGPSHFCEKVGSSPADNLAPFGAEQKCKALGAADHEAADLEIANKMEDIKREMLDLAEKMQESPAISEKTSSRSSLKASAAMFQEVTQMLDVIEAFPMRLAPEEGDFTRAAARAARTDMKHWRGRPDRLTIPQYQRAGQASIAEVRDSQDFSVPAKLHSTLVDYVKKRPNMLIQFLKQETNDKCILSDETDDMRAQLETFADYFLGVPGHDLNDLKDVAQGIPTPCRAFLLNEEEVDLQSLIQAAEEGKQLLSNSTSAGEDGFIQVKSDRLVRALGSDKISLLESGTSGFAEDESERVQDGGFIFACIFICFILFIVTVILWKVSIHYGSKCRTDTSEGGFSCVGAFFFFALGGLAIFGAFAFALPVGIAVLVASIIGIVVVSLAEIKEHKSLKTMPNWKAVSHLAM</sequence>
<feature type="signal peptide" evidence="2">
    <location>
        <begin position="1"/>
        <end position="26"/>
    </location>
</feature>
<keyword evidence="1" id="KW-0472">Membrane</keyword>
<dbReference type="Proteomes" id="UP000604046">
    <property type="component" value="Unassembled WGS sequence"/>
</dbReference>
<protein>
    <submittedName>
        <fullName evidence="3">Uncharacterized protein</fullName>
    </submittedName>
</protein>
<keyword evidence="1" id="KW-0812">Transmembrane</keyword>
<feature type="chain" id="PRO_5032815708" evidence="2">
    <location>
        <begin position="27"/>
        <end position="674"/>
    </location>
</feature>
<keyword evidence="4" id="KW-1185">Reference proteome</keyword>
<accession>A0A812PZ57</accession>
<feature type="transmembrane region" description="Helical" evidence="1">
    <location>
        <begin position="570"/>
        <end position="589"/>
    </location>
</feature>
<proteinExistence type="predicted"/>